<protein>
    <recommendedName>
        <fullName evidence="4">Lipoprotein</fullName>
    </recommendedName>
</protein>
<sequence>MGFLVRAGGFSAALGLVVMLSACSSDDDDSERTPVTREVQEAPSAAASDQARQEEINKLRLEGERNFTYFDTAYGKCLKEHGVTELPPLSEPLTLDTSDPAVGKAADACKDLAPS</sequence>
<dbReference type="EMBL" id="BLAE01000037">
    <property type="protein sequence ID" value="GES12670.1"/>
    <property type="molecule type" value="Genomic_DNA"/>
</dbReference>
<dbReference type="Proteomes" id="UP000331127">
    <property type="component" value="Unassembled WGS sequence"/>
</dbReference>
<comment type="caution">
    <text evidence="2">The sequence shown here is derived from an EMBL/GenBank/DDBJ whole genome shotgun (WGS) entry which is preliminary data.</text>
</comment>
<organism evidence="2 3">
    <name type="scientific">Acrocarpospora macrocephala</name>
    <dbReference type="NCBI Taxonomy" id="150177"/>
    <lineage>
        <taxon>Bacteria</taxon>
        <taxon>Bacillati</taxon>
        <taxon>Actinomycetota</taxon>
        <taxon>Actinomycetes</taxon>
        <taxon>Streptosporangiales</taxon>
        <taxon>Streptosporangiaceae</taxon>
        <taxon>Acrocarpospora</taxon>
    </lineage>
</organism>
<evidence type="ECO:0000313" key="2">
    <source>
        <dbReference type="EMBL" id="GES12670.1"/>
    </source>
</evidence>
<dbReference type="AlphaFoldDB" id="A0A5M3WVD3"/>
<evidence type="ECO:0000256" key="1">
    <source>
        <dbReference type="SAM" id="MobiDB-lite"/>
    </source>
</evidence>
<feature type="compositionally biased region" description="Basic and acidic residues" evidence="1">
    <location>
        <begin position="31"/>
        <end position="40"/>
    </location>
</feature>
<gene>
    <name evidence="2" type="ORF">Amac_062670</name>
</gene>
<evidence type="ECO:0008006" key="4">
    <source>
        <dbReference type="Google" id="ProtNLM"/>
    </source>
</evidence>
<accession>A0A5M3WVD3</accession>
<dbReference type="PROSITE" id="PS51257">
    <property type="entry name" value="PROKAR_LIPOPROTEIN"/>
    <property type="match status" value="1"/>
</dbReference>
<name>A0A5M3WVD3_9ACTN</name>
<evidence type="ECO:0000313" key="3">
    <source>
        <dbReference type="Proteomes" id="UP000331127"/>
    </source>
</evidence>
<feature type="region of interest" description="Disordered" evidence="1">
    <location>
        <begin position="24"/>
        <end position="53"/>
    </location>
</feature>
<proteinExistence type="predicted"/>
<keyword evidence="3" id="KW-1185">Reference proteome</keyword>
<dbReference type="RefSeq" id="WP_155357962.1">
    <property type="nucleotide sequence ID" value="NZ_BAAAHL010000071.1"/>
</dbReference>
<reference evidence="2 3" key="1">
    <citation type="submission" date="2019-10" db="EMBL/GenBank/DDBJ databases">
        <title>Whole genome shotgun sequence of Acrocarpospora macrocephala NBRC 16266.</title>
        <authorList>
            <person name="Ichikawa N."/>
            <person name="Kimura A."/>
            <person name="Kitahashi Y."/>
            <person name="Komaki H."/>
            <person name="Oguchi A."/>
        </authorList>
    </citation>
    <scope>NUCLEOTIDE SEQUENCE [LARGE SCALE GENOMIC DNA]</scope>
    <source>
        <strain evidence="2 3">NBRC 16266</strain>
    </source>
</reference>